<feature type="region of interest" description="Disordered" evidence="1">
    <location>
        <begin position="928"/>
        <end position="958"/>
    </location>
</feature>
<reference evidence="2" key="1">
    <citation type="submission" date="2019-11" db="EMBL/GenBank/DDBJ databases">
        <title>Leishmania tarentolae CDS.</title>
        <authorList>
            <person name="Goto Y."/>
            <person name="Yamagishi J."/>
        </authorList>
    </citation>
    <scope>NUCLEOTIDE SEQUENCE [LARGE SCALE GENOMIC DNA]</scope>
    <source>
        <strain evidence="2">Parrot Tar II</strain>
    </source>
</reference>
<accession>A0A640KT82</accession>
<organism evidence="2 3">
    <name type="scientific">Leishmania tarentolae</name>
    <name type="common">Sauroleishmania tarentolae</name>
    <dbReference type="NCBI Taxonomy" id="5689"/>
    <lineage>
        <taxon>Eukaryota</taxon>
        <taxon>Discoba</taxon>
        <taxon>Euglenozoa</taxon>
        <taxon>Kinetoplastea</taxon>
        <taxon>Metakinetoplastina</taxon>
        <taxon>Trypanosomatida</taxon>
        <taxon>Trypanosomatidae</taxon>
        <taxon>Leishmaniinae</taxon>
        <taxon>Leishmania</taxon>
        <taxon>lizard Leishmania</taxon>
    </lineage>
</organism>
<protein>
    <submittedName>
        <fullName evidence="2">Uncharacterized protein</fullName>
    </submittedName>
</protein>
<feature type="region of interest" description="Disordered" evidence="1">
    <location>
        <begin position="235"/>
        <end position="257"/>
    </location>
</feature>
<comment type="caution">
    <text evidence="2">The sequence shown here is derived from an EMBL/GenBank/DDBJ whole genome shotgun (WGS) entry which is preliminary data.</text>
</comment>
<sequence>MAYAYTGPTSINYILQRAYDELRRGENQHYRSTEVQYMNHVKELLGNLERYLETCGVRLPAEVQEGAEITAAAAAAGKESDRAAFSAPLHSRMVGTERVDQGRRISSGSASASVMIGISNCDDDVVNRHEEASNNVSVYSSGPLRSGWEELETPCEAQRGSGAANVCPVASSCPVAAATSTFQGISLKSSQEHTMSDSSPCRLGAPCQQLSAQDSRSVRTANNEDDVGILYQSQHTTTPHAAHSSSSPPIATDVGAGGNKKGNITSLMYSGDATGVDSCSVDSGSAPIVAIIDSGCGGSNGTRSREHGESLAMKSPPTPPNLPEHYTREDACNGLYASGDGFSRSASTHPTVSNAFASTSCVSDAGMGATRTAVPHNPWGEVGTLVQPVTESRQNSNVASFMSEAALGCPLPDGANGAVVVSPATTMRNVEKGSSGAVSAPLAVEAPPPRVDPKLSFPLAFLPSIGPSTTTSPAPVLSAATRRQVQLSPLNSSSVEAEAGGNKAMTDVKLDKPLSHSFGILSSPLPISPVPRQHGVKEAGRVVPRVEYIPSPPQHSGLGPSASFTAVVAPLQSAASEPLVNHRLSAGGGDGTDSIAYRQQAQRGSAPPHPRTSASMAAASVAVATTALAKNPEKEKLMHRLREVLARSVSGKSSVTALAVPSAVSLGRQSPFPDDAAWSVGRVQEKHSAADSTRVPVSAHAPGSQRPLQHQQTSGSPTPFPNTTTTDDTIDGSANVQHSERSSDLKNGGKRGDGPGGVAFDDSWGFIRLSRAAASACPYTTSSKDIVSEAATSHSVSRGTVHPKDTCSDEDGGSMEPPRFDHTLKETCCAHRCLGSSNRAAIMSTARASGGLSASHRWDTGSCTTVSNNSSRTYTKEMIAASFVANEQHSPSSLLVPTSSARSARSPPALTKNDIEGCSRDEEVLGAHQMHSAGGKRALTNGQQPSERDDGERQSFPTNFSSAHAEKQQLMQRLRMVLSRNGECVLNNR</sequence>
<evidence type="ECO:0000256" key="1">
    <source>
        <dbReference type="SAM" id="MobiDB-lite"/>
    </source>
</evidence>
<evidence type="ECO:0000313" key="2">
    <source>
        <dbReference type="EMBL" id="GET92588.1"/>
    </source>
</evidence>
<name>A0A640KT82_LEITA</name>
<dbReference type="VEuPathDB" id="TriTrypDB:LtaPh_3509200"/>
<feature type="compositionally biased region" description="Low complexity" evidence="1">
    <location>
        <begin position="713"/>
        <end position="733"/>
    </location>
</feature>
<feature type="compositionally biased region" description="Polar residues" evidence="1">
    <location>
        <begin position="886"/>
        <end position="898"/>
    </location>
</feature>
<dbReference type="AlphaFoldDB" id="A0A640KT82"/>
<keyword evidence="3" id="KW-1185">Reference proteome</keyword>
<feature type="compositionally biased region" description="Low complexity" evidence="1">
    <location>
        <begin position="235"/>
        <end position="252"/>
    </location>
</feature>
<dbReference type="OrthoDB" id="266236at2759"/>
<proteinExistence type="predicted"/>
<dbReference type="EMBL" id="BLBS01000056">
    <property type="protein sequence ID" value="GET92588.1"/>
    <property type="molecule type" value="Genomic_DNA"/>
</dbReference>
<dbReference type="Proteomes" id="UP000419144">
    <property type="component" value="Unassembled WGS sequence"/>
</dbReference>
<feature type="compositionally biased region" description="Low complexity" evidence="1">
    <location>
        <begin position="899"/>
        <end position="909"/>
    </location>
</feature>
<evidence type="ECO:0000313" key="3">
    <source>
        <dbReference type="Proteomes" id="UP000419144"/>
    </source>
</evidence>
<feature type="region of interest" description="Disordered" evidence="1">
    <location>
        <begin position="681"/>
        <end position="757"/>
    </location>
</feature>
<gene>
    <name evidence="2" type="ORF">LtaPh_3509200</name>
</gene>
<feature type="region of interest" description="Disordered" evidence="1">
    <location>
        <begin position="297"/>
        <end position="322"/>
    </location>
</feature>
<feature type="region of interest" description="Disordered" evidence="1">
    <location>
        <begin position="794"/>
        <end position="813"/>
    </location>
</feature>
<feature type="region of interest" description="Disordered" evidence="1">
    <location>
        <begin position="886"/>
        <end position="916"/>
    </location>
</feature>